<dbReference type="RefSeq" id="WP_422862859.1">
    <property type="nucleotide sequence ID" value="NZ_JAMSKV010000002.1"/>
</dbReference>
<dbReference type="Proteomes" id="UP001524587">
    <property type="component" value="Unassembled WGS sequence"/>
</dbReference>
<dbReference type="Gene3D" id="1.20.120.1490">
    <property type="match status" value="1"/>
</dbReference>
<dbReference type="InterPro" id="IPR012899">
    <property type="entry name" value="LTXXQ"/>
</dbReference>
<organism evidence="2 3">
    <name type="scientific">Endosaccharibacter trunci</name>
    <dbReference type="NCBI Taxonomy" id="2812733"/>
    <lineage>
        <taxon>Bacteria</taxon>
        <taxon>Pseudomonadati</taxon>
        <taxon>Pseudomonadota</taxon>
        <taxon>Alphaproteobacteria</taxon>
        <taxon>Acetobacterales</taxon>
        <taxon>Acetobacteraceae</taxon>
        <taxon>Endosaccharibacter</taxon>
    </lineage>
</organism>
<dbReference type="Pfam" id="PF07813">
    <property type="entry name" value="LTXXQ"/>
    <property type="match status" value="1"/>
</dbReference>
<proteinExistence type="predicted"/>
<dbReference type="EMBL" id="JAMSKV010000002">
    <property type="protein sequence ID" value="MCQ8277410.1"/>
    <property type="molecule type" value="Genomic_DNA"/>
</dbReference>
<gene>
    <name evidence="2" type="ORF">NFI95_02960</name>
</gene>
<evidence type="ECO:0000256" key="1">
    <source>
        <dbReference type="SAM" id="SignalP"/>
    </source>
</evidence>
<evidence type="ECO:0000313" key="2">
    <source>
        <dbReference type="EMBL" id="MCQ8277410.1"/>
    </source>
</evidence>
<protein>
    <submittedName>
        <fullName evidence="2">Spy/CpxP family protein refolding chaperone</fullName>
    </submittedName>
</protein>
<comment type="caution">
    <text evidence="2">The sequence shown here is derived from an EMBL/GenBank/DDBJ whole genome shotgun (WGS) entry which is preliminary data.</text>
</comment>
<keyword evidence="1" id="KW-0732">Signal</keyword>
<reference evidence="2 3" key="1">
    <citation type="submission" date="2022-06" db="EMBL/GenBank/DDBJ databases">
        <title>Endosaccharibacter gen. nov., sp. nov., endophytic bacteria isolated from sugarcane.</title>
        <authorList>
            <person name="Pitiwittayakul N."/>
            <person name="Yukphan P."/>
            <person name="Charoenyingcharoen P."/>
            <person name="Tanasupawat S."/>
        </authorList>
    </citation>
    <scope>NUCLEOTIDE SEQUENCE [LARGE SCALE GENOMIC DNA]</scope>
    <source>
        <strain evidence="2 3">KSS8</strain>
    </source>
</reference>
<evidence type="ECO:0000313" key="3">
    <source>
        <dbReference type="Proteomes" id="UP001524587"/>
    </source>
</evidence>
<name>A0ABT1W4R9_9PROT</name>
<feature type="chain" id="PRO_5045287656" evidence="1">
    <location>
        <begin position="26"/>
        <end position="159"/>
    </location>
</feature>
<keyword evidence="3" id="KW-1185">Reference proteome</keyword>
<feature type="signal peptide" evidence="1">
    <location>
        <begin position="1"/>
        <end position="25"/>
    </location>
</feature>
<accession>A0ABT1W4R9</accession>
<sequence length="159" mass="16753">MIKKTTFAVLALGAALGTTLGVAHAQHGPGFWRHDPLLAGVTLTDAQQQKIDALNKSDRHANKSLFQQVRAIDKKIDAALLTPGPVSEANLAPLVQQKAALMAQLDSARLSQEIAVRNLLTDDQLAIAAATRAKLDSLREQERALHAASATPSAAPAGN</sequence>